<dbReference type="RefSeq" id="XP_025405901.1">
    <property type="nucleotide sequence ID" value="XM_025550116.1"/>
</dbReference>
<name>A0A2S2Q7X0_9HEMI</name>
<reference evidence="3" key="2">
    <citation type="submission" date="2025-04" db="UniProtKB">
        <authorList>
            <consortium name="RefSeq"/>
        </authorList>
    </citation>
    <scope>IDENTIFICATION</scope>
    <source>
        <tissue evidence="3">Whole body</tissue>
    </source>
</reference>
<gene>
    <name evidence="3" type="primary">LOC112680119</name>
    <name evidence="1" type="ORF">g.35029</name>
</gene>
<dbReference type="AlphaFoldDB" id="A0A2S2Q7X0"/>
<dbReference type="EMBL" id="GGMS01004611">
    <property type="protein sequence ID" value="MBY73814.1"/>
    <property type="molecule type" value="Transcribed_RNA"/>
</dbReference>
<keyword evidence="2" id="KW-1185">Reference proteome</keyword>
<dbReference type="OrthoDB" id="6613158at2759"/>
<proteinExistence type="predicted"/>
<reference evidence="1" key="1">
    <citation type="submission" date="2018-04" db="EMBL/GenBank/DDBJ databases">
        <title>Transcriptome assembly of Sipha flava.</title>
        <authorList>
            <person name="Scully E.D."/>
            <person name="Geib S.M."/>
            <person name="Palmer N.A."/>
            <person name="Koch K."/>
            <person name="Bradshaw J."/>
            <person name="Heng-Moss T."/>
            <person name="Sarath G."/>
        </authorList>
    </citation>
    <scope>NUCLEOTIDE SEQUENCE</scope>
</reference>
<dbReference type="Proteomes" id="UP000694846">
    <property type="component" value="Unplaced"/>
</dbReference>
<organism evidence="1">
    <name type="scientific">Sipha flava</name>
    <name type="common">yellow sugarcane aphid</name>
    <dbReference type="NCBI Taxonomy" id="143950"/>
    <lineage>
        <taxon>Eukaryota</taxon>
        <taxon>Metazoa</taxon>
        <taxon>Ecdysozoa</taxon>
        <taxon>Arthropoda</taxon>
        <taxon>Hexapoda</taxon>
        <taxon>Insecta</taxon>
        <taxon>Pterygota</taxon>
        <taxon>Neoptera</taxon>
        <taxon>Paraneoptera</taxon>
        <taxon>Hemiptera</taxon>
        <taxon>Sternorrhyncha</taxon>
        <taxon>Aphidomorpha</taxon>
        <taxon>Aphidoidea</taxon>
        <taxon>Aphididae</taxon>
        <taxon>Sipha</taxon>
    </lineage>
</organism>
<accession>A0A2S2Q7X0</accession>
<dbReference type="GeneID" id="112680119"/>
<protein>
    <submittedName>
        <fullName evidence="3">Uncharacterized protein LOC112680119</fullName>
    </submittedName>
</protein>
<evidence type="ECO:0000313" key="1">
    <source>
        <dbReference type="EMBL" id="MBY73814.1"/>
    </source>
</evidence>
<evidence type="ECO:0000313" key="2">
    <source>
        <dbReference type="Proteomes" id="UP000694846"/>
    </source>
</evidence>
<sequence>MAGSSAALYRKKTFIYVPPSPPAELIQSTSYTLDFAARKFVQIGVDPTEKFKVIVHLLTSSRYVYITPDFLKKFFSFMGSILSFILDTPQRYKRVVFFEDEMIKLSSMVYNEENMLVIEAKKQQGYRVLLNRADLIRLQYLERCIIESISRKEIFTIPIILKQYDAIVNFLYAKCSLEKQPPKNVDEMRMFVNKNTHYSSEIVETCPDLTDQIQMCAAKQISESILNRMAQDSQEPLDHIDDSQVPDEIRSPQLCDVNDGSDFFNQFRELSLFITSPPPQPTFAEHPTPVRNVKRQLF</sequence>
<evidence type="ECO:0000313" key="3">
    <source>
        <dbReference type="RefSeq" id="XP_025405901.1"/>
    </source>
</evidence>